<dbReference type="EMBL" id="JAHOPB010000001">
    <property type="protein sequence ID" value="MBU8875444.1"/>
    <property type="molecule type" value="Genomic_DNA"/>
</dbReference>
<evidence type="ECO:0000256" key="2">
    <source>
        <dbReference type="SAM" id="SignalP"/>
    </source>
</evidence>
<feature type="domain" description="Soluble ligand binding" evidence="4">
    <location>
        <begin position="128"/>
        <end position="179"/>
    </location>
</feature>
<dbReference type="InterPro" id="IPR049712">
    <property type="entry name" value="Poly_export"/>
</dbReference>
<feature type="signal peptide" evidence="2">
    <location>
        <begin position="1"/>
        <end position="24"/>
    </location>
</feature>
<evidence type="ECO:0000259" key="4">
    <source>
        <dbReference type="Pfam" id="PF10531"/>
    </source>
</evidence>
<evidence type="ECO:0000313" key="6">
    <source>
        <dbReference type="Proteomes" id="UP000727907"/>
    </source>
</evidence>
<proteinExistence type="predicted"/>
<name>A0ABS6ILG9_9HYPH</name>
<protein>
    <submittedName>
        <fullName evidence="5">Polysaccharide export protein</fullName>
    </submittedName>
</protein>
<dbReference type="PANTHER" id="PTHR33619">
    <property type="entry name" value="POLYSACCHARIDE EXPORT PROTEIN GFCE-RELATED"/>
    <property type="match status" value="1"/>
</dbReference>
<evidence type="ECO:0000313" key="5">
    <source>
        <dbReference type="EMBL" id="MBU8875444.1"/>
    </source>
</evidence>
<organism evidence="5 6">
    <name type="scientific">Reyranella humidisoli</name>
    <dbReference type="NCBI Taxonomy" id="2849149"/>
    <lineage>
        <taxon>Bacteria</taxon>
        <taxon>Pseudomonadati</taxon>
        <taxon>Pseudomonadota</taxon>
        <taxon>Alphaproteobacteria</taxon>
        <taxon>Hyphomicrobiales</taxon>
        <taxon>Reyranellaceae</taxon>
        <taxon>Reyranella</taxon>
    </lineage>
</organism>
<evidence type="ECO:0000256" key="1">
    <source>
        <dbReference type="ARBA" id="ARBA00022729"/>
    </source>
</evidence>
<comment type="caution">
    <text evidence="5">The sequence shown here is derived from an EMBL/GenBank/DDBJ whole genome shotgun (WGS) entry which is preliminary data.</text>
</comment>
<dbReference type="Proteomes" id="UP000727907">
    <property type="component" value="Unassembled WGS sequence"/>
</dbReference>
<feature type="chain" id="PRO_5046700594" evidence="2">
    <location>
        <begin position="25"/>
        <end position="201"/>
    </location>
</feature>
<dbReference type="InterPro" id="IPR003715">
    <property type="entry name" value="Poly_export_N"/>
</dbReference>
<feature type="domain" description="Polysaccharide export protein N-terminal" evidence="3">
    <location>
        <begin position="50"/>
        <end position="122"/>
    </location>
</feature>
<dbReference type="Pfam" id="PF10531">
    <property type="entry name" value="SLBB"/>
    <property type="match status" value="1"/>
</dbReference>
<accession>A0ABS6ILG9</accession>
<evidence type="ECO:0000259" key="3">
    <source>
        <dbReference type="Pfam" id="PF02563"/>
    </source>
</evidence>
<dbReference type="PROSITE" id="PS51257">
    <property type="entry name" value="PROKAR_LIPOPROTEIN"/>
    <property type="match status" value="1"/>
</dbReference>
<keyword evidence="6" id="KW-1185">Reference proteome</keyword>
<sequence length="201" mass="22024">MNLRPFLSRCLGPLLVAIALTVGACDPQPPASTMTIQQPSQGTQNLRLGEYRVAPGDRLRVVVLSDTELSGEYEVDSTGMISPRMAGRVVVLGMSMPEIEAMLADRYRSGGYLRNPRISVDLVSRRPFYIVGEIGRPGSFPYVSGINVLQAIAIAGGYTRRASKTRITIQRFNAQQGQEETVTEDSPVGPGDIIRVPERWF</sequence>
<dbReference type="PANTHER" id="PTHR33619:SF3">
    <property type="entry name" value="POLYSACCHARIDE EXPORT PROTEIN GFCE-RELATED"/>
    <property type="match status" value="1"/>
</dbReference>
<dbReference type="RefSeq" id="WP_216962682.1">
    <property type="nucleotide sequence ID" value="NZ_JAHOPB010000001.1"/>
</dbReference>
<keyword evidence="1 2" id="KW-0732">Signal</keyword>
<dbReference type="InterPro" id="IPR019554">
    <property type="entry name" value="Soluble_ligand-bd"/>
</dbReference>
<gene>
    <name evidence="5" type="ORF">KQ910_16840</name>
</gene>
<dbReference type="Pfam" id="PF02563">
    <property type="entry name" value="Poly_export"/>
    <property type="match status" value="1"/>
</dbReference>
<reference evidence="5 6" key="1">
    <citation type="submission" date="2021-06" db="EMBL/GenBank/DDBJ databases">
        <authorList>
            <person name="Lee D.H."/>
        </authorList>
    </citation>
    <scope>NUCLEOTIDE SEQUENCE [LARGE SCALE GENOMIC DNA]</scope>
    <source>
        <strain evidence="5 6">MMS21-HV4-11</strain>
    </source>
</reference>